<proteinExistence type="predicted"/>
<dbReference type="EMBL" id="CACVKT020007764">
    <property type="protein sequence ID" value="CAC5410301.1"/>
    <property type="molecule type" value="Genomic_DNA"/>
</dbReference>
<gene>
    <name evidence="2" type="ORF">MCOR_43501</name>
</gene>
<organism evidence="2 3">
    <name type="scientific">Mytilus coruscus</name>
    <name type="common">Sea mussel</name>
    <dbReference type="NCBI Taxonomy" id="42192"/>
    <lineage>
        <taxon>Eukaryota</taxon>
        <taxon>Metazoa</taxon>
        <taxon>Spiralia</taxon>
        <taxon>Lophotrochozoa</taxon>
        <taxon>Mollusca</taxon>
        <taxon>Bivalvia</taxon>
        <taxon>Autobranchia</taxon>
        <taxon>Pteriomorphia</taxon>
        <taxon>Mytilida</taxon>
        <taxon>Mytiloidea</taxon>
        <taxon>Mytilidae</taxon>
        <taxon>Mytilinae</taxon>
        <taxon>Mytilus</taxon>
    </lineage>
</organism>
<dbReference type="InterPro" id="IPR047153">
    <property type="entry name" value="TRIM45/56/19-like"/>
</dbReference>
<evidence type="ECO:0000313" key="2">
    <source>
        <dbReference type="EMBL" id="CAC5410301.1"/>
    </source>
</evidence>
<dbReference type="AlphaFoldDB" id="A0A6J8DS36"/>
<name>A0A6J8DS36_MYTCO</name>
<reference evidence="2 3" key="1">
    <citation type="submission" date="2020-06" db="EMBL/GenBank/DDBJ databases">
        <authorList>
            <person name="Li R."/>
            <person name="Bekaert M."/>
        </authorList>
    </citation>
    <scope>NUCLEOTIDE SEQUENCE [LARGE SCALE GENOMIC DNA]</scope>
    <source>
        <strain evidence="3">wild</strain>
    </source>
</reference>
<keyword evidence="3" id="KW-1185">Reference proteome</keyword>
<dbReference type="CDD" id="cd19757">
    <property type="entry name" value="Bbox1"/>
    <property type="match status" value="1"/>
</dbReference>
<evidence type="ECO:0008006" key="4">
    <source>
        <dbReference type="Google" id="ProtNLM"/>
    </source>
</evidence>
<dbReference type="PANTHER" id="PTHR25462:SF296">
    <property type="entry name" value="MEIOTIC P26, ISOFORM F"/>
    <property type="match status" value="1"/>
</dbReference>
<sequence>MASVAHICGICDLRHVTKPTVSWCPECDEGFCSGCVEHHSLAKATRHHETMHIAEYQKLPLHVLQIPQFVQSMMKSFFFYCKDHELPCCGKCAMEGHKGCNEVINFDDIIKNVKTSTSFEEIMETLAEAVDNIKEIQKVYKGNITTLSENKKQIEKQIQDIRFKIDTHLNQLQKKLIDELQKVEETESKKVLQMSKTLEEKEDK</sequence>
<dbReference type="Proteomes" id="UP000507470">
    <property type="component" value="Unassembled WGS sequence"/>
</dbReference>
<feature type="coiled-coil region" evidence="1">
    <location>
        <begin position="119"/>
        <end position="189"/>
    </location>
</feature>
<evidence type="ECO:0000313" key="3">
    <source>
        <dbReference type="Proteomes" id="UP000507470"/>
    </source>
</evidence>
<dbReference type="OrthoDB" id="6088471at2759"/>
<dbReference type="PANTHER" id="PTHR25462">
    <property type="entry name" value="BONUS, ISOFORM C-RELATED"/>
    <property type="match status" value="1"/>
</dbReference>
<accession>A0A6J8DS36</accession>
<dbReference type="Gene3D" id="3.30.160.60">
    <property type="entry name" value="Classic Zinc Finger"/>
    <property type="match status" value="1"/>
</dbReference>
<protein>
    <recommendedName>
        <fullName evidence="4">B box-type domain-containing protein</fullName>
    </recommendedName>
</protein>
<keyword evidence="1" id="KW-0175">Coiled coil</keyword>
<evidence type="ECO:0000256" key="1">
    <source>
        <dbReference type="SAM" id="Coils"/>
    </source>
</evidence>